<accession>A0A0M3IE36</accession>
<proteinExistence type="predicted"/>
<dbReference type="WBParaSite" id="ALUE_0001633101-mRNA-1">
    <property type="protein sequence ID" value="ALUE_0001633101-mRNA-1"/>
    <property type="gene ID" value="ALUE_0001633101"/>
</dbReference>
<dbReference type="AlphaFoldDB" id="A0A0M3IE36"/>
<sequence length="836" mass="98163">MADDDKKRILELQLENRKLKSKIQSSDEGEEVGELRTKLLRAEIELSQRNEENAIVSRQLQEFEVTLAQLNAQYKETCAMYEVIKSERDSAQQSLQEARRNFSEFQADFQKEIQSDLERKTRQFESVTEANERLLTNTLEEKAELERQLEKIRTEQKEWRIKNDRLEQDVQKTEQAIAHAEKLRRNIEAEKNALKERNEILEQRLDEIKVKLLNMENVEKRLESNEQMLVEKQNRLNELQAEHRQMAQQLELEMKKTDRLREDLIVEKTHYGDLISRLRSVCNTIQLNGDKYELPSDDESMIIAIDDVILKAFTIAKREADSLRIQQQTQIAELIDLRNDIEKLRRSEGHIPDDCDDRLRELSIENRNIKEQVFLLQERIRELQLENSAKSAEVSSLKREIEEAQRGLTNNSKLHTELAKLQVSLRNLQLQTNNSKLHTELAKLQVSLRNLQLQDSMQSIHNGLLSDHDRLQTLHDMLIADYDRAKYDNSQLKLKLKNQKETTEELSMIRSEIERERRHSEELKVIIANERERHEKEIHKLQNDIATIRIDHEHMRQENNGLRRKGEMQSEELRRLRIAEQSHRSTISRLNVNIDELSRTLQSRDLEIAKMQHKIDMLNHLNRTLEEESKTLVRQMDHLLAQNQDLLARALNDKDNYYAEQKEFQEKLAALRRHKEKLEEKIMEQYRMMDNKKTIKEKQTLVKRAAKALISKSPSKKNSTNKGNEKSSNEMVIEESSTHSTDEHTPISPTSIEGQSTTQQKSSSTTKISSPITGRNTLHFPRNATYRVTATEKRGAAFPVRFASLRLRPPTGKMNHDYELKRQPSTYDNLDDRCAV</sequence>
<feature type="compositionally biased region" description="Low complexity" evidence="2">
    <location>
        <begin position="711"/>
        <end position="722"/>
    </location>
</feature>
<dbReference type="PANTHER" id="PTHR18947">
    <property type="entry name" value="HOOK PROTEINS"/>
    <property type="match status" value="1"/>
</dbReference>
<name>A0A0M3IE36_ASCLU</name>
<feature type="coiled-coil region" evidence="1">
    <location>
        <begin position="53"/>
        <end position="267"/>
    </location>
</feature>
<evidence type="ECO:0000256" key="2">
    <source>
        <dbReference type="SAM" id="MobiDB-lite"/>
    </source>
</evidence>
<feature type="coiled-coil region" evidence="1">
    <location>
        <begin position="482"/>
        <end position="558"/>
    </location>
</feature>
<evidence type="ECO:0000313" key="4">
    <source>
        <dbReference type="WBParaSite" id="ALUE_0001633101-mRNA-1"/>
    </source>
</evidence>
<dbReference type="GO" id="GO:0005813">
    <property type="term" value="C:centrosome"/>
    <property type="evidence" value="ECO:0007669"/>
    <property type="project" value="TreeGrafter"/>
</dbReference>
<keyword evidence="1" id="KW-0175">Coiled coil</keyword>
<dbReference type="PANTHER" id="PTHR18947:SF28">
    <property type="entry name" value="GIRDIN, ISOFORM A"/>
    <property type="match status" value="1"/>
</dbReference>
<feature type="compositionally biased region" description="Low complexity" evidence="2">
    <location>
        <begin position="755"/>
        <end position="773"/>
    </location>
</feature>
<dbReference type="GO" id="GO:0051959">
    <property type="term" value="F:dynein light intermediate chain binding"/>
    <property type="evidence" value="ECO:0007669"/>
    <property type="project" value="TreeGrafter"/>
</dbReference>
<evidence type="ECO:0000256" key="1">
    <source>
        <dbReference type="SAM" id="Coils"/>
    </source>
</evidence>
<feature type="region of interest" description="Disordered" evidence="2">
    <location>
        <begin position="708"/>
        <end position="781"/>
    </location>
</feature>
<dbReference type="Proteomes" id="UP000036681">
    <property type="component" value="Unplaced"/>
</dbReference>
<organism evidence="3 4">
    <name type="scientific">Ascaris lumbricoides</name>
    <name type="common">Giant roundworm</name>
    <dbReference type="NCBI Taxonomy" id="6252"/>
    <lineage>
        <taxon>Eukaryota</taxon>
        <taxon>Metazoa</taxon>
        <taxon>Ecdysozoa</taxon>
        <taxon>Nematoda</taxon>
        <taxon>Chromadorea</taxon>
        <taxon>Rhabditida</taxon>
        <taxon>Spirurina</taxon>
        <taxon>Ascaridomorpha</taxon>
        <taxon>Ascaridoidea</taxon>
        <taxon>Ascarididae</taxon>
        <taxon>Ascaris</taxon>
    </lineage>
</organism>
<dbReference type="GO" id="GO:0005737">
    <property type="term" value="C:cytoplasm"/>
    <property type="evidence" value="ECO:0007669"/>
    <property type="project" value="TreeGrafter"/>
</dbReference>
<feature type="coiled-coil region" evidence="1">
    <location>
        <begin position="608"/>
        <end position="688"/>
    </location>
</feature>
<dbReference type="GO" id="GO:0031122">
    <property type="term" value="P:cytoplasmic microtubule organization"/>
    <property type="evidence" value="ECO:0007669"/>
    <property type="project" value="TreeGrafter"/>
</dbReference>
<protein>
    <submittedName>
        <fullName evidence="4">GRIP domain-containing protein</fullName>
    </submittedName>
</protein>
<feature type="coiled-coil region" evidence="1">
    <location>
        <begin position="359"/>
        <end position="454"/>
    </location>
</feature>
<feature type="compositionally biased region" description="Basic and acidic residues" evidence="2">
    <location>
        <begin position="736"/>
        <end position="745"/>
    </location>
</feature>
<dbReference type="GO" id="GO:0030705">
    <property type="term" value="P:cytoskeleton-dependent intracellular transport"/>
    <property type="evidence" value="ECO:0007669"/>
    <property type="project" value="TreeGrafter"/>
</dbReference>
<evidence type="ECO:0000313" key="3">
    <source>
        <dbReference type="Proteomes" id="UP000036681"/>
    </source>
</evidence>
<reference evidence="4" key="1">
    <citation type="submission" date="2016-05" db="UniProtKB">
        <authorList>
            <consortium name="WormBaseParasite"/>
        </authorList>
    </citation>
    <scope>IDENTIFICATION</scope>
</reference>
<dbReference type="GO" id="GO:0008017">
    <property type="term" value="F:microtubule binding"/>
    <property type="evidence" value="ECO:0007669"/>
    <property type="project" value="TreeGrafter"/>
</dbReference>
<keyword evidence="3" id="KW-1185">Reference proteome</keyword>